<dbReference type="PANTHER" id="PTHR34477">
    <property type="entry name" value="UPF0213 PROTEIN YHBQ"/>
    <property type="match status" value="1"/>
</dbReference>
<comment type="similarity">
    <text evidence="1">Belongs to the UPF0213 family.</text>
</comment>
<reference evidence="3 4" key="1">
    <citation type="journal article" date="2021" name="Int. J. Syst. Evol. Microbiol.">
        <title>Novosphingobium decolorationis sp. nov., an aniline blue-decolourizing bacterium isolated from East Pacific sediment.</title>
        <authorList>
            <person name="Chen X."/>
            <person name="Dong B."/>
            <person name="Chen T."/>
            <person name="Ren N."/>
            <person name="Wang J."/>
            <person name="Xu Y."/>
            <person name="Yang J."/>
            <person name="Zhu S."/>
            <person name="Chen J."/>
        </authorList>
    </citation>
    <scope>NUCLEOTIDE SEQUENCE [LARGE SCALE GENOMIC DNA]</scope>
    <source>
        <strain evidence="3 4">502str22</strain>
    </source>
</reference>
<dbReference type="InterPro" id="IPR035901">
    <property type="entry name" value="GIY-YIG_endonuc_sf"/>
</dbReference>
<feature type="domain" description="GIY-YIG" evidence="2">
    <location>
        <begin position="5"/>
        <end position="81"/>
    </location>
</feature>
<evidence type="ECO:0000259" key="2">
    <source>
        <dbReference type="PROSITE" id="PS50164"/>
    </source>
</evidence>
<evidence type="ECO:0000256" key="1">
    <source>
        <dbReference type="ARBA" id="ARBA00007435"/>
    </source>
</evidence>
<sequence>MKDTFAPSVYMLASGRNGTLYTGVTSNLIHRVAQHRSDHFDGFSTRYGTKLLVWFEMHATMEHAIKREKRIKKWNRGWKLRLIEEGNPQWRDLATDLGFEAMR</sequence>
<accession>A0ABX8E4V5</accession>
<keyword evidence="4" id="KW-1185">Reference proteome</keyword>
<dbReference type="RefSeq" id="WP_213502556.1">
    <property type="nucleotide sequence ID" value="NZ_CP054856.1"/>
</dbReference>
<dbReference type="PROSITE" id="PS50164">
    <property type="entry name" value="GIY_YIG"/>
    <property type="match status" value="1"/>
</dbReference>
<dbReference type="InterPro" id="IPR000305">
    <property type="entry name" value="GIY-YIG_endonuc"/>
</dbReference>
<protein>
    <submittedName>
        <fullName evidence="3">GIY-YIG nuclease family protein</fullName>
    </submittedName>
</protein>
<name>A0ABX8E4V5_9SPHN</name>
<dbReference type="Gene3D" id="3.40.1440.10">
    <property type="entry name" value="GIY-YIG endonuclease"/>
    <property type="match status" value="1"/>
</dbReference>
<gene>
    <name evidence="3" type="ORF">HT578_05465</name>
</gene>
<dbReference type="SUPFAM" id="SSF82771">
    <property type="entry name" value="GIY-YIG endonuclease"/>
    <property type="match status" value="1"/>
</dbReference>
<proteinExistence type="inferred from homology"/>
<evidence type="ECO:0000313" key="3">
    <source>
        <dbReference type="EMBL" id="QVM83231.1"/>
    </source>
</evidence>
<dbReference type="PANTHER" id="PTHR34477:SF5">
    <property type="entry name" value="BSL5627 PROTEIN"/>
    <property type="match status" value="1"/>
</dbReference>
<dbReference type="Proteomes" id="UP000677126">
    <property type="component" value="Chromosome"/>
</dbReference>
<evidence type="ECO:0000313" key="4">
    <source>
        <dbReference type="Proteomes" id="UP000677126"/>
    </source>
</evidence>
<dbReference type="CDD" id="cd10448">
    <property type="entry name" value="GIY-YIG_unchar_3"/>
    <property type="match status" value="1"/>
</dbReference>
<dbReference type="EMBL" id="CP054856">
    <property type="protein sequence ID" value="QVM83231.1"/>
    <property type="molecule type" value="Genomic_DNA"/>
</dbReference>
<dbReference type="InterPro" id="IPR050190">
    <property type="entry name" value="UPF0213_domain"/>
</dbReference>
<dbReference type="Pfam" id="PF01541">
    <property type="entry name" value="GIY-YIG"/>
    <property type="match status" value="1"/>
</dbReference>
<organism evidence="3 4">
    <name type="scientific">Novosphingobium decolorationis</name>
    <dbReference type="NCBI Taxonomy" id="2698673"/>
    <lineage>
        <taxon>Bacteria</taxon>
        <taxon>Pseudomonadati</taxon>
        <taxon>Pseudomonadota</taxon>
        <taxon>Alphaproteobacteria</taxon>
        <taxon>Sphingomonadales</taxon>
        <taxon>Sphingomonadaceae</taxon>
        <taxon>Novosphingobium</taxon>
    </lineage>
</organism>